<accession>A0A3L9Z0Y9</accession>
<dbReference type="EMBL" id="REFC01000011">
    <property type="protein sequence ID" value="RMA66523.1"/>
    <property type="molecule type" value="Genomic_DNA"/>
</dbReference>
<dbReference type="AlphaFoldDB" id="A0A3L9Z0Y9"/>
<evidence type="ECO:0000256" key="1">
    <source>
        <dbReference type="SAM" id="Phobius"/>
    </source>
</evidence>
<dbReference type="InterPro" id="IPR045749">
    <property type="entry name" value="DUF6090"/>
</dbReference>
<comment type="caution">
    <text evidence="2">The sequence shown here is derived from an EMBL/GenBank/DDBJ whole genome shotgun (WGS) entry which is preliminary data.</text>
</comment>
<name>A0A3L9Z0Y9_9FLAO</name>
<dbReference type="RefSeq" id="WP_121906509.1">
    <property type="nucleotide sequence ID" value="NZ_REFC01000011.1"/>
</dbReference>
<proteinExistence type="predicted"/>
<dbReference type="OrthoDB" id="1427364at2"/>
<evidence type="ECO:0000313" key="3">
    <source>
        <dbReference type="Proteomes" id="UP000271339"/>
    </source>
</evidence>
<feature type="transmembrane region" description="Helical" evidence="1">
    <location>
        <begin position="6"/>
        <end position="26"/>
    </location>
</feature>
<keyword evidence="1" id="KW-0472">Membrane</keyword>
<keyword evidence="1" id="KW-0812">Transmembrane</keyword>
<gene>
    <name evidence="2" type="ORF">BXY75_0949</name>
</gene>
<sequence>MKNLNWKYTIGEILIVIIGISIAFSLNKCAENSKDSSLRKEYLINIRNDVQADRERLIVIEEELQKKIETTLKILPILGSDSNEKMQITRDIFSVAAISNFAANDATYQTLINSGDLKLITDFELKKAIQSHYSNYKIMMKDYERQEIIHKEYLGDYFINNVDYDAVRQGKFGFSDEKLLRNIIQSMNGSFGLKLKATQQGIQSCDNLLMKLPSGN</sequence>
<dbReference type="Proteomes" id="UP000271339">
    <property type="component" value="Unassembled WGS sequence"/>
</dbReference>
<organism evidence="2 3">
    <name type="scientific">Ulvibacter antarcticus</name>
    <dbReference type="NCBI Taxonomy" id="442714"/>
    <lineage>
        <taxon>Bacteria</taxon>
        <taxon>Pseudomonadati</taxon>
        <taxon>Bacteroidota</taxon>
        <taxon>Flavobacteriia</taxon>
        <taxon>Flavobacteriales</taxon>
        <taxon>Flavobacteriaceae</taxon>
        <taxon>Ulvibacter</taxon>
    </lineage>
</organism>
<reference evidence="2 3" key="1">
    <citation type="submission" date="2018-10" db="EMBL/GenBank/DDBJ databases">
        <title>Genomic Encyclopedia of Archaeal and Bacterial Type Strains, Phase II (KMG-II): from individual species to whole genera.</title>
        <authorList>
            <person name="Goeker M."/>
        </authorList>
    </citation>
    <scope>NUCLEOTIDE SEQUENCE [LARGE SCALE GENOMIC DNA]</scope>
    <source>
        <strain evidence="2 3">DSM 23424</strain>
    </source>
</reference>
<keyword evidence="3" id="KW-1185">Reference proteome</keyword>
<keyword evidence="1" id="KW-1133">Transmembrane helix</keyword>
<evidence type="ECO:0000313" key="2">
    <source>
        <dbReference type="EMBL" id="RMA66523.1"/>
    </source>
</evidence>
<dbReference type="Pfam" id="PF19578">
    <property type="entry name" value="DUF6090"/>
    <property type="match status" value="1"/>
</dbReference>
<protein>
    <submittedName>
        <fullName evidence="2">Uncharacterized protein</fullName>
    </submittedName>
</protein>